<feature type="region of interest" description="Disordered" evidence="1">
    <location>
        <begin position="273"/>
        <end position="378"/>
    </location>
</feature>
<dbReference type="RefSeq" id="WP_114368474.1">
    <property type="nucleotide sequence ID" value="NZ_QPEX01000011.1"/>
</dbReference>
<dbReference type="Proteomes" id="UP000253562">
    <property type="component" value="Unassembled WGS sequence"/>
</dbReference>
<gene>
    <name evidence="2" type="ORF">DTL42_09590</name>
</gene>
<comment type="caution">
    <text evidence="2">The sequence shown here is derived from an EMBL/GenBank/DDBJ whole genome shotgun (WGS) entry which is preliminary data.</text>
</comment>
<evidence type="ECO:0000313" key="2">
    <source>
        <dbReference type="EMBL" id="RCS53050.1"/>
    </source>
</evidence>
<accession>A0A368KTR0</accession>
<sequence length="378" mass="41296">MSMDARAIRRASVTLFVWTLLLGVVSAAGVRSANFLVNADDPQLARQVLDSAEKYRRELALEWLGHELPAWSHPCPIRVTVGGGAGGETSFAFHQGVPFNWNMKIFGPRDRILDSVLPHEILHTIFATHFGCPLPRWADEGACTTVEHFSEKDKNTQLLYRFLKTDRGIAFNRMFAMREYPADILPLYAQGYSLARFLIGQGGKQKYIQYVGEGMRTNNWTAATHKFYSHPNLSSLQVAWLDWVRDGSDEGMIGNYSPNVVVASNDQPNPVAVVRGQSPSAPGPQVASARQAGEAPLPLTGPLMPVNYEQDITPREPGVSGGFYSNGGHPASAEGDIRTSSLPTEQRRGAQPVSATPVSAKPASAPTFYLPGGTSLYR</sequence>
<protein>
    <recommendedName>
        <fullName evidence="4">Peptidase MA-like domain-containing protein</fullName>
    </recommendedName>
</protein>
<evidence type="ECO:0000256" key="1">
    <source>
        <dbReference type="SAM" id="MobiDB-lite"/>
    </source>
</evidence>
<evidence type="ECO:0000313" key="3">
    <source>
        <dbReference type="Proteomes" id="UP000253562"/>
    </source>
</evidence>
<name>A0A368KTR0_9BACT</name>
<proteinExistence type="predicted"/>
<organism evidence="2 3">
    <name type="scientific">Bremerella cremea</name>
    <dbReference type="NCBI Taxonomy" id="1031537"/>
    <lineage>
        <taxon>Bacteria</taxon>
        <taxon>Pseudomonadati</taxon>
        <taxon>Planctomycetota</taxon>
        <taxon>Planctomycetia</taxon>
        <taxon>Pirellulales</taxon>
        <taxon>Pirellulaceae</taxon>
        <taxon>Bremerella</taxon>
    </lineage>
</organism>
<dbReference type="AlphaFoldDB" id="A0A368KTR0"/>
<dbReference type="OrthoDB" id="260154at2"/>
<reference evidence="2 3" key="1">
    <citation type="submission" date="2018-07" db="EMBL/GenBank/DDBJ databases">
        <title>Comparative genomes isolates from brazilian mangrove.</title>
        <authorList>
            <person name="De Araujo J.E."/>
            <person name="Taketani R.G."/>
            <person name="Silva M.C.P."/>
            <person name="Lourenco M.V."/>
            <person name="Oliveira V.M."/>
            <person name="Andreote F.D."/>
        </authorList>
    </citation>
    <scope>NUCLEOTIDE SEQUENCE [LARGE SCALE GENOMIC DNA]</scope>
    <source>
        <strain evidence="2 3">HEX PRIS-MGV</strain>
    </source>
</reference>
<dbReference type="EMBL" id="QPEX01000011">
    <property type="protein sequence ID" value="RCS53050.1"/>
    <property type="molecule type" value="Genomic_DNA"/>
</dbReference>
<evidence type="ECO:0008006" key="4">
    <source>
        <dbReference type="Google" id="ProtNLM"/>
    </source>
</evidence>